<dbReference type="EMBL" id="JAJVCN010000004">
    <property type="protein sequence ID" value="MCE7010733.1"/>
    <property type="molecule type" value="Genomic_DNA"/>
</dbReference>
<evidence type="ECO:0000313" key="1">
    <source>
        <dbReference type="EMBL" id="MCE7010733.1"/>
    </source>
</evidence>
<comment type="caution">
    <text evidence="1">The sequence shown here is derived from an EMBL/GenBank/DDBJ whole genome shotgun (WGS) entry which is preliminary data.</text>
</comment>
<name>A0ABS8ZSM7_9PSEU</name>
<organism evidence="1 2">
    <name type="scientific">Kibdelosporangium philippinense</name>
    <dbReference type="NCBI Taxonomy" id="211113"/>
    <lineage>
        <taxon>Bacteria</taxon>
        <taxon>Bacillati</taxon>
        <taxon>Actinomycetota</taxon>
        <taxon>Actinomycetes</taxon>
        <taxon>Pseudonocardiales</taxon>
        <taxon>Pseudonocardiaceae</taxon>
        <taxon>Kibdelosporangium</taxon>
    </lineage>
</organism>
<dbReference type="RefSeq" id="WP_233732914.1">
    <property type="nucleotide sequence ID" value="NZ_JAJVCN010000004.1"/>
</dbReference>
<reference evidence="1 2" key="1">
    <citation type="submission" date="2021-12" db="EMBL/GenBank/DDBJ databases">
        <title>Genome sequence of Kibdelosporangium philippinense ATCC 49844.</title>
        <authorList>
            <person name="Fedorov E.A."/>
            <person name="Omeragic M."/>
            <person name="Shalygina K.F."/>
            <person name="Maclea K.S."/>
        </authorList>
    </citation>
    <scope>NUCLEOTIDE SEQUENCE [LARGE SCALE GENOMIC DNA]</scope>
    <source>
        <strain evidence="1 2">ATCC 49844</strain>
    </source>
</reference>
<keyword evidence="2" id="KW-1185">Reference proteome</keyword>
<protein>
    <recommendedName>
        <fullName evidence="3">DUF2613 domain-containing protein</fullName>
    </recommendedName>
</protein>
<gene>
    <name evidence="1" type="ORF">LWC34_49215</name>
</gene>
<accession>A0ABS8ZSM7</accession>
<evidence type="ECO:0000313" key="2">
    <source>
        <dbReference type="Proteomes" id="UP001521150"/>
    </source>
</evidence>
<evidence type="ECO:0008006" key="3">
    <source>
        <dbReference type="Google" id="ProtNLM"/>
    </source>
</evidence>
<sequence>MGTLIAVVIVVVAGLGLAGGGTYVLVDRSQPDEKVDFAKPANNTGNIVNYGSR</sequence>
<dbReference type="Proteomes" id="UP001521150">
    <property type="component" value="Unassembled WGS sequence"/>
</dbReference>
<proteinExistence type="predicted"/>